<gene>
    <name evidence="2" type="ORF">DID88_000219</name>
</gene>
<comment type="caution">
    <text evidence="2">The sequence shown here is derived from an EMBL/GenBank/DDBJ whole genome shotgun (WGS) entry which is preliminary data.</text>
</comment>
<evidence type="ECO:0000256" key="1">
    <source>
        <dbReference type="SAM" id="MobiDB-lite"/>
    </source>
</evidence>
<organism evidence="2 3">
    <name type="scientific">Monilinia fructigena</name>
    <dbReference type="NCBI Taxonomy" id="38457"/>
    <lineage>
        <taxon>Eukaryota</taxon>
        <taxon>Fungi</taxon>
        <taxon>Dikarya</taxon>
        <taxon>Ascomycota</taxon>
        <taxon>Pezizomycotina</taxon>
        <taxon>Leotiomycetes</taxon>
        <taxon>Helotiales</taxon>
        <taxon>Sclerotiniaceae</taxon>
        <taxon>Monilinia</taxon>
    </lineage>
</organism>
<feature type="region of interest" description="Disordered" evidence="1">
    <location>
        <begin position="26"/>
        <end position="53"/>
    </location>
</feature>
<name>A0A395IKS3_9HELO</name>
<protein>
    <submittedName>
        <fullName evidence="2">Uncharacterized protein</fullName>
    </submittedName>
</protein>
<accession>A0A395IKS3</accession>
<dbReference type="AlphaFoldDB" id="A0A395IKS3"/>
<proteinExistence type="predicted"/>
<reference evidence="2 3" key="1">
    <citation type="submission" date="2018-06" db="EMBL/GenBank/DDBJ databases">
        <title>Genome Sequence of the Brown Rot Fungal Pathogen Monilinia fructigena.</title>
        <authorList>
            <person name="Landi L."/>
            <person name="De Miccolis Angelini R.M."/>
            <person name="Pollastro S."/>
            <person name="Abate D."/>
            <person name="Faretra F."/>
            <person name="Romanazzi G."/>
        </authorList>
    </citation>
    <scope>NUCLEOTIDE SEQUENCE [LARGE SCALE GENOMIC DNA]</scope>
    <source>
        <strain evidence="2 3">Mfrg269</strain>
    </source>
</reference>
<dbReference type="EMBL" id="QKRW01000040">
    <property type="protein sequence ID" value="RAL60444.1"/>
    <property type="molecule type" value="Genomic_DNA"/>
</dbReference>
<feature type="compositionally biased region" description="Polar residues" evidence="1">
    <location>
        <begin position="27"/>
        <end position="37"/>
    </location>
</feature>
<sequence>MTNRREDNLPDTILSDETLLPTILVSAPTSAPPSSRYNLRKRKRSNDDDMEGQRNSKIIRALLASLNKPASESIEHAMVAIPNIHQFEKETNNEIASNILTLLAATLVEVDTALPATEILGIKIPKTYIKKQWQTKSMRKTGKLQFKKK</sequence>
<evidence type="ECO:0000313" key="2">
    <source>
        <dbReference type="EMBL" id="RAL60444.1"/>
    </source>
</evidence>
<dbReference type="Proteomes" id="UP000249056">
    <property type="component" value="Unassembled WGS sequence"/>
</dbReference>
<keyword evidence="3" id="KW-1185">Reference proteome</keyword>
<evidence type="ECO:0000313" key="3">
    <source>
        <dbReference type="Proteomes" id="UP000249056"/>
    </source>
</evidence>